<dbReference type="AlphaFoldDB" id="A0A427Y132"/>
<dbReference type="SMART" id="SM00382">
    <property type="entry name" value="AAA"/>
    <property type="match status" value="1"/>
</dbReference>
<feature type="domain" description="ABC transporter" evidence="4">
    <location>
        <begin position="503"/>
        <end position="816"/>
    </location>
</feature>
<feature type="compositionally biased region" description="Low complexity" evidence="3">
    <location>
        <begin position="746"/>
        <end position="770"/>
    </location>
</feature>
<organism evidence="5 6">
    <name type="scientific">Apiotrichum porosum</name>
    <dbReference type="NCBI Taxonomy" id="105984"/>
    <lineage>
        <taxon>Eukaryota</taxon>
        <taxon>Fungi</taxon>
        <taxon>Dikarya</taxon>
        <taxon>Basidiomycota</taxon>
        <taxon>Agaricomycotina</taxon>
        <taxon>Tremellomycetes</taxon>
        <taxon>Trichosporonales</taxon>
        <taxon>Trichosporonaceae</taxon>
        <taxon>Apiotrichum</taxon>
    </lineage>
</organism>
<feature type="region of interest" description="Disordered" evidence="3">
    <location>
        <begin position="1"/>
        <end position="77"/>
    </location>
</feature>
<proteinExistence type="predicted"/>
<dbReference type="GO" id="GO:0034040">
    <property type="term" value="F:ATPase-coupled lipid transmembrane transporter activity"/>
    <property type="evidence" value="ECO:0007669"/>
    <property type="project" value="TreeGrafter"/>
</dbReference>
<keyword evidence="2" id="KW-0067">ATP-binding</keyword>
<dbReference type="PANTHER" id="PTHR24221:SF646">
    <property type="entry name" value="HAEMOLYSIN SECRETION ATP-BINDING PROTEIN"/>
    <property type="match status" value="1"/>
</dbReference>
<dbReference type="PANTHER" id="PTHR24221">
    <property type="entry name" value="ATP-BINDING CASSETTE SUB-FAMILY B"/>
    <property type="match status" value="1"/>
</dbReference>
<dbReference type="Gene3D" id="3.40.50.300">
    <property type="entry name" value="P-loop containing nucleotide triphosphate hydrolases"/>
    <property type="match status" value="1"/>
</dbReference>
<evidence type="ECO:0000256" key="2">
    <source>
        <dbReference type="ARBA" id="ARBA00022840"/>
    </source>
</evidence>
<dbReference type="GeneID" id="39590879"/>
<dbReference type="GO" id="GO:0016887">
    <property type="term" value="F:ATP hydrolysis activity"/>
    <property type="evidence" value="ECO:0007669"/>
    <property type="project" value="InterPro"/>
</dbReference>
<dbReference type="PROSITE" id="PS00211">
    <property type="entry name" value="ABC_TRANSPORTER_1"/>
    <property type="match status" value="1"/>
</dbReference>
<dbReference type="Pfam" id="PF00005">
    <property type="entry name" value="ABC_tran"/>
    <property type="match status" value="1"/>
</dbReference>
<dbReference type="PROSITE" id="PS50893">
    <property type="entry name" value="ABC_TRANSPORTER_2"/>
    <property type="match status" value="1"/>
</dbReference>
<dbReference type="InterPro" id="IPR017871">
    <property type="entry name" value="ABC_transporter-like_CS"/>
</dbReference>
<reference evidence="5 6" key="1">
    <citation type="submission" date="2018-11" db="EMBL/GenBank/DDBJ databases">
        <title>Genome sequence of Apiotrichum porosum DSM 27194.</title>
        <authorList>
            <person name="Aliyu H."/>
            <person name="Gorte O."/>
            <person name="Ochsenreither K."/>
        </authorList>
    </citation>
    <scope>NUCLEOTIDE SEQUENCE [LARGE SCALE GENOMIC DNA]</scope>
    <source>
        <strain evidence="5 6">DSM 27194</strain>
    </source>
</reference>
<feature type="region of interest" description="Disordered" evidence="3">
    <location>
        <begin position="736"/>
        <end position="770"/>
    </location>
</feature>
<comment type="caution">
    <text evidence="5">The sequence shown here is derived from an EMBL/GenBank/DDBJ whole genome shotgun (WGS) entry which is preliminary data.</text>
</comment>
<dbReference type="RefSeq" id="XP_028478257.1">
    <property type="nucleotide sequence ID" value="XM_028621805.1"/>
</dbReference>
<dbReference type="SUPFAM" id="SSF52540">
    <property type="entry name" value="P-loop containing nucleoside triphosphate hydrolases"/>
    <property type="match status" value="2"/>
</dbReference>
<dbReference type="Proteomes" id="UP000279236">
    <property type="component" value="Unassembled WGS sequence"/>
</dbReference>
<evidence type="ECO:0000313" key="6">
    <source>
        <dbReference type="Proteomes" id="UP000279236"/>
    </source>
</evidence>
<sequence length="824" mass="89928">MSGMRQRRGQDDGHAHVKTTALNGHHSGLSGVEKDQADWVELERDGERVPEPSHTNGNDTGPHKPAPQPGISSTHRPAQPRFATLTLPPSYDHLPLTTRLWLQSRLLGVDAQGKCEFRDQGLRRPMTLANLLIALDLWRLILPRIPRLTNSTLALKAAVHLFRSMVSGLAPMGRLWAASQLLDLVGRSLRGGPVPWSEALQTAGVSVAATSAKHFLDLFLTSNSRSLRSMMSFSAQEACIKAYLVVNTAKLNSPMWDALLFEAGKFVGWEPDMAQDWQEAVSSPFDMLAGATEVLGRIIAVTGQMWLLASALAAADGLWSWTSVILLTVAVIPALMPFVQDYASNMVVEDFRKAFQYERAEKEIRKIAKEDQYKNEAILFGLGEWTHAKWYAAKTQVVRRTTIRESFSHAVDFAASITRETSSSAAYVLLATGVISSRITLGTLHLYQSASTSLSTSFYFLWGGVRRSFQAVFVCAAFCAVIEPPPRQGGIDYETRRTGGMRIQARGLAYTYPGSSDQVLHDINITVEPGQTLAIVGFNGGGKTTLVKLFMGLFTEYTGSLTINGVEIRDYDDTTLHTRTGCLFQDYARYPTTLAENVGVGDTTRMGDMAAVRRATERGGADEVARLVGERQLKPGGVGKDEGWGVDDDDDDDMANLAAQNSDAFVALCGSGPASSWAERKGIGLSGGQWQRIALARAFMRSDRSDLVVFDEPSASLDPRAEAELFDRIHALSGKELGSRSRRSETSSAPSTPQTATPAPTPTSGDGPTTVYISHRFSTVRRADVIAFVEGGTIVECGTHAQLMARQGRYHELFTLQRDGFEAD</sequence>
<protein>
    <recommendedName>
        <fullName evidence="4">ABC transporter domain-containing protein</fullName>
    </recommendedName>
</protein>
<evidence type="ECO:0000259" key="4">
    <source>
        <dbReference type="PROSITE" id="PS50893"/>
    </source>
</evidence>
<dbReference type="InterPro" id="IPR027417">
    <property type="entry name" value="P-loop_NTPase"/>
</dbReference>
<dbReference type="EMBL" id="RSCE01000003">
    <property type="protein sequence ID" value="RSH84809.1"/>
    <property type="molecule type" value="Genomic_DNA"/>
</dbReference>
<keyword evidence="1" id="KW-0547">Nucleotide-binding</keyword>
<dbReference type="InterPro" id="IPR039421">
    <property type="entry name" value="Type_1_exporter"/>
</dbReference>
<dbReference type="STRING" id="105984.A0A427Y132"/>
<name>A0A427Y132_9TREE</name>
<dbReference type="CDD" id="cd03228">
    <property type="entry name" value="ABCC_MRP_Like"/>
    <property type="match status" value="1"/>
</dbReference>
<gene>
    <name evidence="5" type="ORF">EHS24_006336</name>
</gene>
<dbReference type="GO" id="GO:0005524">
    <property type="term" value="F:ATP binding"/>
    <property type="evidence" value="ECO:0007669"/>
    <property type="project" value="UniProtKB-KW"/>
</dbReference>
<evidence type="ECO:0000256" key="1">
    <source>
        <dbReference type="ARBA" id="ARBA00022741"/>
    </source>
</evidence>
<dbReference type="InterPro" id="IPR003593">
    <property type="entry name" value="AAA+_ATPase"/>
</dbReference>
<dbReference type="OrthoDB" id="6500128at2759"/>
<accession>A0A427Y132</accession>
<keyword evidence="6" id="KW-1185">Reference proteome</keyword>
<dbReference type="InterPro" id="IPR003439">
    <property type="entry name" value="ABC_transporter-like_ATP-bd"/>
</dbReference>
<evidence type="ECO:0000313" key="5">
    <source>
        <dbReference type="EMBL" id="RSH84809.1"/>
    </source>
</evidence>
<evidence type="ECO:0000256" key="3">
    <source>
        <dbReference type="SAM" id="MobiDB-lite"/>
    </source>
</evidence>
<feature type="compositionally biased region" description="Basic and acidic residues" evidence="3">
    <location>
        <begin position="32"/>
        <end position="51"/>
    </location>
</feature>